<proteinExistence type="inferred from homology"/>
<sequence>MKPGCRKDGYRPLARSDLPIDTAALARYLIGKTVVREAPEGVISGLIVETEAYVVGDAAGHAYRGMTPRTRSLFLEHGHAYIYLSHGVSYMLNVSSEMAGVGAGVLIRALEPLEGVAFMQRNRGTERLRDLTRGPGRLAQALGINLWADGLDLCREGPLWLAQGDREPGEIGQGVRIGLSKEADRPLRFYLRGNPFVSGPRSLNA</sequence>
<evidence type="ECO:0000256" key="5">
    <source>
        <dbReference type="HAMAP-Rule" id="MF_00527"/>
    </source>
</evidence>
<organism evidence="6">
    <name type="scientific">Caulobacter sp. (strain K31)</name>
    <dbReference type="NCBI Taxonomy" id="366602"/>
    <lineage>
        <taxon>Bacteria</taxon>
        <taxon>Pseudomonadati</taxon>
        <taxon>Pseudomonadota</taxon>
        <taxon>Alphaproteobacteria</taxon>
        <taxon>Caulobacterales</taxon>
        <taxon>Caulobacteraceae</taxon>
        <taxon>Caulobacter</taxon>
    </lineage>
</organism>
<protein>
    <recommendedName>
        <fullName evidence="5">Putative 3-methyladenine DNA glycosylase</fullName>
        <ecNumber evidence="5">3.2.2.-</ecNumber>
    </recommendedName>
</protein>
<comment type="similarity">
    <text evidence="1 5">Belongs to the DNA glycosylase MPG family.</text>
</comment>
<accession>B0T758</accession>
<dbReference type="InterPro" id="IPR011034">
    <property type="entry name" value="Formyl_transferase-like_C_sf"/>
</dbReference>
<dbReference type="SUPFAM" id="SSF50486">
    <property type="entry name" value="FMT C-terminal domain-like"/>
    <property type="match status" value="1"/>
</dbReference>
<dbReference type="FunFam" id="3.10.300.10:FF:000001">
    <property type="entry name" value="Putative 3-methyladenine DNA glycosylase"/>
    <property type="match status" value="1"/>
</dbReference>
<dbReference type="NCBIfam" id="TIGR00567">
    <property type="entry name" value="3mg"/>
    <property type="match status" value="1"/>
</dbReference>
<dbReference type="EMBL" id="CP000927">
    <property type="protein sequence ID" value="ABZ72696.1"/>
    <property type="molecule type" value="Genomic_DNA"/>
</dbReference>
<dbReference type="GO" id="GO:0006284">
    <property type="term" value="P:base-excision repair"/>
    <property type="evidence" value="ECO:0007669"/>
    <property type="project" value="InterPro"/>
</dbReference>
<evidence type="ECO:0000256" key="1">
    <source>
        <dbReference type="ARBA" id="ARBA00009232"/>
    </source>
</evidence>
<name>B0T758_CAUSK</name>
<keyword evidence="3 5" id="KW-0378">Hydrolase</keyword>
<dbReference type="InterPro" id="IPR003180">
    <property type="entry name" value="MPG"/>
</dbReference>
<dbReference type="Pfam" id="PF02245">
    <property type="entry name" value="Pur_DNA_glyco"/>
    <property type="match status" value="1"/>
</dbReference>
<dbReference type="CDD" id="cd00540">
    <property type="entry name" value="AAG"/>
    <property type="match status" value="1"/>
</dbReference>
<dbReference type="STRING" id="366602.Caul_3569"/>
<keyword evidence="4 5" id="KW-0234">DNA repair</keyword>
<dbReference type="HOGENOM" id="CLU_060471_3_2_5"/>
<evidence type="ECO:0000256" key="2">
    <source>
        <dbReference type="ARBA" id="ARBA00022763"/>
    </source>
</evidence>
<dbReference type="EC" id="3.2.2.-" evidence="5"/>
<reference evidence="6" key="1">
    <citation type="submission" date="2008-01" db="EMBL/GenBank/DDBJ databases">
        <title>Complete sequence of chromosome of Caulobacter sp. K31.</title>
        <authorList>
            <consortium name="US DOE Joint Genome Institute"/>
            <person name="Copeland A."/>
            <person name="Lucas S."/>
            <person name="Lapidus A."/>
            <person name="Barry K."/>
            <person name="Glavina del Rio T."/>
            <person name="Dalin E."/>
            <person name="Tice H."/>
            <person name="Pitluck S."/>
            <person name="Bruce D."/>
            <person name="Goodwin L."/>
            <person name="Thompson L.S."/>
            <person name="Brettin T."/>
            <person name="Detter J.C."/>
            <person name="Han C."/>
            <person name="Schmutz J."/>
            <person name="Larimer F."/>
            <person name="Land M."/>
            <person name="Hauser L."/>
            <person name="Kyrpides N."/>
            <person name="Kim E."/>
            <person name="Stephens C."/>
            <person name="Richardson P."/>
        </authorList>
    </citation>
    <scope>NUCLEOTIDE SEQUENCE [LARGE SCALE GENOMIC DNA]</scope>
    <source>
        <strain evidence="6">K31</strain>
    </source>
</reference>
<dbReference type="PANTHER" id="PTHR10429:SF0">
    <property type="entry name" value="DNA-3-METHYLADENINE GLYCOSYLASE"/>
    <property type="match status" value="1"/>
</dbReference>
<gene>
    <name evidence="6" type="ordered locus">Caul_3569</name>
</gene>
<dbReference type="NCBIfam" id="NF002003">
    <property type="entry name" value="PRK00802.1-3"/>
    <property type="match status" value="1"/>
</dbReference>
<dbReference type="Gene3D" id="3.10.300.10">
    <property type="entry name" value="Methylpurine-DNA glycosylase (MPG)"/>
    <property type="match status" value="1"/>
</dbReference>
<dbReference type="eggNOG" id="COG2094">
    <property type="taxonomic scope" value="Bacteria"/>
</dbReference>
<evidence type="ECO:0000313" key="6">
    <source>
        <dbReference type="EMBL" id="ABZ72696.1"/>
    </source>
</evidence>
<dbReference type="AlphaFoldDB" id="B0T758"/>
<dbReference type="GO" id="GO:0003677">
    <property type="term" value="F:DNA binding"/>
    <property type="evidence" value="ECO:0007669"/>
    <property type="project" value="InterPro"/>
</dbReference>
<dbReference type="KEGG" id="cak:Caul_3569"/>
<dbReference type="HAMAP" id="MF_00527">
    <property type="entry name" value="3MGH"/>
    <property type="match status" value="1"/>
</dbReference>
<keyword evidence="2 5" id="KW-0227">DNA damage</keyword>
<dbReference type="GO" id="GO:0003905">
    <property type="term" value="F:alkylbase DNA N-glycosylase activity"/>
    <property type="evidence" value="ECO:0007669"/>
    <property type="project" value="InterPro"/>
</dbReference>
<evidence type="ECO:0000256" key="4">
    <source>
        <dbReference type="ARBA" id="ARBA00023204"/>
    </source>
</evidence>
<dbReference type="PANTHER" id="PTHR10429">
    <property type="entry name" value="DNA-3-METHYLADENINE GLYCOSYLASE"/>
    <property type="match status" value="1"/>
</dbReference>
<dbReference type="InterPro" id="IPR036995">
    <property type="entry name" value="MPG_sf"/>
</dbReference>
<evidence type="ECO:0000256" key="3">
    <source>
        <dbReference type="ARBA" id="ARBA00022801"/>
    </source>
</evidence>